<keyword evidence="1" id="KW-0732">Signal</keyword>
<dbReference type="OrthoDB" id="7857153at2759"/>
<dbReference type="InParanoid" id="B4LES8"/>
<dbReference type="HOGENOM" id="CLU_103484_0_0_1"/>
<evidence type="ECO:0000313" key="3">
    <source>
        <dbReference type="Proteomes" id="UP000008792"/>
    </source>
</evidence>
<reference evidence="2 3" key="1">
    <citation type="journal article" date="2007" name="Nature">
        <title>Evolution of genes and genomes on the Drosophila phylogeny.</title>
        <authorList>
            <consortium name="Drosophila 12 Genomes Consortium"/>
            <person name="Clark A.G."/>
            <person name="Eisen M.B."/>
            <person name="Smith D.R."/>
            <person name="Bergman C.M."/>
            <person name="Oliver B."/>
            <person name="Markow T.A."/>
            <person name="Kaufman T.C."/>
            <person name="Kellis M."/>
            <person name="Gelbart W."/>
            <person name="Iyer V.N."/>
            <person name="Pollard D.A."/>
            <person name="Sackton T.B."/>
            <person name="Larracuente A.M."/>
            <person name="Singh N.D."/>
            <person name="Abad J.P."/>
            <person name="Abt D.N."/>
            <person name="Adryan B."/>
            <person name="Aguade M."/>
            <person name="Akashi H."/>
            <person name="Anderson W.W."/>
            <person name="Aquadro C.F."/>
            <person name="Ardell D.H."/>
            <person name="Arguello R."/>
            <person name="Artieri C.G."/>
            <person name="Barbash D.A."/>
            <person name="Barker D."/>
            <person name="Barsanti P."/>
            <person name="Batterham P."/>
            <person name="Batzoglou S."/>
            <person name="Begun D."/>
            <person name="Bhutkar A."/>
            <person name="Blanco E."/>
            <person name="Bosak S.A."/>
            <person name="Bradley R.K."/>
            <person name="Brand A.D."/>
            <person name="Brent M.R."/>
            <person name="Brooks A.N."/>
            <person name="Brown R.H."/>
            <person name="Butlin R.K."/>
            <person name="Caggese C."/>
            <person name="Calvi B.R."/>
            <person name="Bernardo de Carvalho A."/>
            <person name="Caspi A."/>
            <person name="Castrezana S."/>
            <person name="Celniker S.E."/>
            <person name="Chang J.L."/>
            <person name="Chapple C."/>
            <person name="Chatterji S."/>
            <person name="Chinwalla A."/>
            <person name="Civetta A."/>
            <person name="Clifton S.W."/>
            <person name="Comeron J.M."/>
            <person name="Costello J.C."/>
            <person name="Coyne J.A."/>
            <person name="Daub J."/>
            <person name="David R.G."/>
            <person name="Delcher A.L."/>
            <person name="Delehaunty K."/>
            <person name="Do C.B."/>
            <person name="Ebling H."/>
            <person name="Edwards K."/>
            <person name="Eickbush T."/>
            <person name="Evans J.D."/>
            <person name="Filipski A."/>
            <person name="Findeiss S."/>
            <person name="Freyhult E."/>
            <person name="Fulton L."/>
            <person name="Fulton R."/>
            <person name="Garcia A.C."/>
            <person name="Gardiner A."/>
            <person name="Garfield D.A."/>
            <person name="Garvin B.E."/>
            <person name="Gibson G."/>
            <person name="Gilbert D."/>
            <person name="Gnerre S."/>
            <person name="Godfrey J."/>
            <person name="Good R."/>
            <person name="Gotea V."/>
            <person name="Gravely B."/>
            <person name="Greenberg A.J."/>
            <person name="Griffiths-Jones S."/>
            <person name="Gross S."/>
            <person name="Guigo R."/>
            <person name="Gustafson E.A."/>
            <person name="Haerty W."/>
            <person name="Hahn M.W."/>
            <person name="Halligan D.L."/>
            <person name="Halpern A.L."/>
            <person name="Halter G.M."/>
            <person name="Han M.V."/>
            <person name="Heger A."/>
            <person name="Hillier L."/>
            <person name="Hinrichs A.S."/>
            <person name="Holmes I."/>
            <person name="Hoskins R.A."/>
            <person name="Hubisz M.J."/>
            <person name="Hultmark D."/>
            <person name="Huntley M.A."/>
            <person name="Jaffe D.B."/>
            <person name="Jagadeeshan S."/>
            <person name="Jeck W.R."/>
            <person name="Johnson J."/>
            <person name="Jones C.D."/>
            <person name="Jordan W.C."/>
            <person name="Karpen G.H."/>
            <person name="Kataoka E."/>
            <person name="Keightley P.D."/>
            <person name="Kheradpour P."/>
            <person name="Kirkness E.F."/>
            <person name="Koerich L.B."/>
            <person name="Kristiansen K."/>
            <person name="Kudrna D."/>
            <person name="Kulathinal R.J."/>
            <person name="Kumar S."/>
            <person name="Kwok R."/>
            <person name="Lander E."/>
            <person name="Langley C.H."/>
            <person name="Lapoint R."/>
            <person name="Lazzaro B.P."/>
            <person name="Lee S.J."/>
            <person name="Levesque L."/>
            <person name="Li R."/>
            <person name="Lin C.F."/>
            <person name="Lin M.F."/>
            <person name="Lindblad-Toh K."/>
            <person name="Llopart A."/>
            <person name="Long M."/>
            <person name="Low L."/>
            <person name="Lozovsky E."/>
            <person name="Lu J."/>
            <person name="Luo M."/>
            <person name="Machado C.A."/>
            <person name="Makalowski W."/>
            <person name="Marzo M."/>
            <person name="Matsuda M."/>
            <person name="Matzkin L."/>
            <person name="McAllister B."/>
            <person name="McBride C.S."/>
            <person name="McKernan B."/>
            <person name="McKernan K."/>
            <person name="Mendez-Lago M."/>
            <person name="Minx P."/>
            <person name="Mollenhauer M.U."/>
            <person name="Montooth K."/>
            <person name="Mount S.M."/>
            <person name="Mu X."/>
            <person name="Myers E."/>
            <person name="Negre B."/>
            <person name="Newfeld S."/>
            <person name="Nielsen R."/>
            <person name="Noor M.A."/>
            <person name="O'Grady P."/>
            <person name="Pachter L."/>
            <person name="Papaceit M."/>
            <person name="Parisi M.J."/>
            <person name="Parisi M."/>
            <person name="Parts L."/>
            <person name="Pedersen J.S."/>
            <person name="Pesole G."/>
            <person name="Phillippy A.M."/>
            <person name="Ponting C.P."/>
            <person name="Pop M."/>
            <person name="Porcelli D."/>
            <person name="Powell J.R."/>
            <person name="Prohaska S."/>
            <person name="Pruitt K."/>
            <person name="Puig M."/>
            <person name="Quesneville H."/>
            <person name="Ram K.R."/>
            <person name="Rand D."/>
            <person name="Rasmussen M.D."/>
            <person name="Reed L.K."/>
            <person name="Reenan R."/>
            <person name="Reily A."/>
            <person name="Remington K.A."/>
            <person name="Rieger T.T."/>
            <person name="Ritchie M.G."/>
            <person name="Robin C."/>
            <person name="Rogers Y.H."/>
            <person name="Rohde C."/>
            <person name="Rozas J."/>
            <person name="Rubenfield M.J."/>
            <person name="Ruiz A."/>
            <person name="Russo S."/>
            <person name="Salzberg S.L."/>
            <person name="Sanchez-Gracia A."/>
            <person name="Saranga D.J."/>
            <person name="Sato H."/>
            <person name="Schaeffer S.W."/>
            <person name="Schatz M.C."/>
            <person name="Schlenke T."/>
            <person name="Schwartz R."/>
            <person name="Segarra C."/>
            <person name="Singh R.S."/>
            <person name="Sirot L."/>
            <person name="Sirota M."/>
            <person name="Sisneros N.B."/>
            <person name="Smith C.D."/>
            <person name="Smith T.F."/>
            <person name="Spieth J."/>
            <person name="Stage D.E."/>
            <person name="Stark A."/>
            <person name="Stephan W."/>
            <person name="Strausberg R.L."/>
            <person name="Strempel S."/>
            <person name="Sturgill D."/>
            <person name="Sutton G."/>
            <person name="Sutton G.G."/>
            <person name="Tao W."/>
            <person name="Teichmann S."/>
            <person name="Tobari Y.N."/>
            <person name="Tomimura Y."/>
            <person name="Tsolas J.M."/>
            <person name="Valente V.L."/>
            <person name="Venter E."/>
            <person name="Venter J.C."/>
            <person name="Vicario S."/>
            <person name="Vieira F.G."/>
            <person name="Vilella A.J."/>
            <person name="Villasante A."/>
            <person name="Walenz B."/>
            <person name="Wang J."/>
            <person name="Wasserman M."/>
            <person name="Watts T."/>
            <person name="Wilson D."/>
            <person name="Wilson R.K."/>
            <person name="Wing R.A."/>
            <person name="Wolfner M.F."/>
            <person name="Wong A."/>
            <person name="Wong G.K."/>
            <person name="Wu C.I."/>
            <person name="Wu G."/>
            <person name="Yamamoto D."/>
            <person name="Yang H.P."/>
            <person name="Yang S.P."/>
            <person name="Yorke J.A."/>
            <person name="Yoshida K."/>
            <person name="Zdobnov E."/>
            <person name="Zhang P."/>
            <person name="Zhang Y."/>
            <person name="Zimin A.V."/>
            <person name="Baldwin J."/>
            <person name="Abdouelleil A."/>
            <person name="Abdulkadir J."/>
            <person name="Abebe A."/>
            <person name="Abera B."/>
            <person name="Abreu J."/>
            <person name="Acer S.C."/>
            <person name="Aftuck L."/>
            <person name="Alexander A."/>
            <person name="An P."/>
            <person name="Anderson E."/>
            <person name="Anderson S."/>
            <person name="Arachi H."/>
            <person name="Azer M."/>
            <person name="Bachantsang P."/>
            <person name="Barry A."/>
            <person name="Bayul T."/>
            <person name="Berlin A."/>
            <person name="Bessette D."/>
            <person name="Bloom T."/>
            <person name="Blye J."/>
            <person name="Boguslavskiy L."/>
            <person name="Bonnet C."/>
            <person name="Boukhgalter B."/>
            <person name="Bourzgui I."/>
            <person name="Brown A."/>
            <person name="Cahill P."/>
            <person name="Channer S."/>
            <person name="Cheshatsang Y."/>
            <person name="Chuda L."/>
            <person name="Citroen M."/>
            <person name="Collymore A."/>
            <person name="Cooke P."/>
            <person name="Costello M."/>
            <person name="D'Aco K."/>
            <person name="Daza R."/>
            <person name="De Haan G."/>
            <person name="DeGray S."/>
            <person name="DeMaso C."/>
            <person name="Dhargay N."/>
            <person name="Dooley K."/>
            <person name="Dooley E."/>
            <person name="Doricent M."/>
            <person name="Dorje P."/>
            <person name="Dorjee K."/>
            <person name="Dupes A."/>
            <person name="Elong R."/>
            <person name="Falk J."/>
            <person name="Farina A."/>
            <person name="Faro S."/>
            <person name="Ferguson D."/>
            <person name="Fisher S."/>
            <person name="Foley C.D."/>
            <person name="Franke A."/>
            <person name="Friedrich D."/>
            <person name="Gadbois L."/>
            <person name="Gearin G."/>
            <person name="Gearin C.R."/>
            <person name="Giannoukos G."/>
            <person name="Goode T."/>
            <person name="Graham J."/>
            <person name="Grandbois E."/>
            <person name="Grewal S."/>
            <person name="Gyaltsen K."/>
            <person name="Hafez N."/>
            <person name="Hagos B."/>
            <person name="Hall J."/>
            <person name="Henson C."/>
            <person name="Hollinger A."/>
            <person name="Honan T."/>
            <person name="Huard M.D."/>
            <person name="Hughes L."/>
            <person name="Hurhula B."/>
            <person name="Husby M.E."/>
            <person name="Kamat A."/>
            <person name="Kanga B."/>
            <person name="Kashin S."/>
            <person name="Khazanovich D."/>
            <person name="Kisner P."/>
            <person name="Lance K."/>
            <person name="Lara M."/>
            <person name="Lee W."/>
            <person name="Lennon N."/>
            <person name="Letendre F."/>
            <person name="LeVine R."/>
            <person name="Lipovsky A."/>
            <person name="Liu X."/>
            <person name="Liu J."/>
            <person name="Liu S."/>
            <person name="Lokyitsang T."/>
            <person name="Lokyitsang Y."/>
            <person name="Lubonja R."/>
            <person name="Lui A."/>
            <person name="MacDonald P."/>
            <person name="Magnisalis V."/>
            <person name="Maru K."/>
            <person name="Matthews C."/>
            <person name="McCusker W."/>
            <person name="McDonough S."/>
            <person name="Mehta T."/>
            <person name="Meldrim J."/>
            <person name="Meneus L."/>
            <person name="Mihai O."/>
            <person name="Mihalev A."/>
            <person name="Mihova T."/>
            <person name="Mittelman R."/>
            <person name="Mlenga V."/>
            <person name="Montmayeur A."/>
            <person name="Mulrain L."/>
            <person name="Navidi A."/>
            <person name="Naylor J."/>
            <person name="Negash T."/>
            <person name="Nguyen T."/>
            <person name="Nguyen N."/>
            <person name="Nicol R."/>
            <person name="Norbu C."/>
            <person name="Norbu N."/>
            <person name="Novod N."/>
            <person name="O'Neill B."/>
            <person name="Osman S."/>
            <person name="Markiewicz E."/>
            <person name="Oyono O.L."/>
            <person name="Patti C."/>
            <person name="Phunkhang P."/>
            <person name="Pierre F."/>
            <person name="Priest M."/>
            <person name="Raghuraman S."/>
            <person name="Rege F."/>
            <person name="Reyes R."/>
            <person name="Rise C."/>
            <person name="Rogov P."/>
            <person name="Ross K."/>
            <person name="Ryan E."/>
            <person name="Settipalli S."/>
            <person name="Shea T."/>
            <person name="Sherpa N."/>
            <person name="Shi L."/>
            <person name="Shih D."/>
            <person name="Sparrow T."/>
            <person name="Spaulding J."/>
            <person name="Stalker J."/>
            <person name="Stange-Thomann N."/>
            <person name="Stavropoulos S."/>
            <person name="Stone C."/>
            <person name="Strader C."/>
            <person name="Tesfaye S."/>
            <person name="Thomson T."/>
            <person name="Thoulutsang Y."/>
            <person name="Thoulutsang D."/>
            <person name="Topham K."/>
            <person name="Topping I."/>
            <person name="Tsamla T."/>
            <person name="Vassiliev H."/>
            <person name="Vo A."/>
            <person name="Wangchuk T."/>
            <person name="Wangdi T."/>
            <person name="Weiand M."/>
            <person name="Wilkinson J."/>
            <person name="Wilson A."/>
            <person name="Yadav S."/>
            <person name="Young G."/>
            <person name="Yu Q."/>
            <person name="Zembek L."/>
            <person name="Zhong D."/>
            <person name="Zimmer A."/>
            <person name="Zwirko Z."/>
            <person name="Jaffe D.B."/>
            <person name="Alvarez P."/>
            <person name="Brockman W."/>
            <person name="Butler J."/>
            <person name="Chin C."/>
            <person name="Gnerre S."/>
            <person name="Grabherr M."/>
            <person name="Kleber M."/>
            <person name="Mauceli E."/>
            <person name="MacCallum I."/>
        </authorList>
    </citation>
    <scope>NUCLEOTIDE SEQUENCE [LARGE SCALE GENOMIC DNA]</scope>
    <source>
        <strain evidence="3">Tucson 15010-1051.87</strain>
    </source>
</reference>
<protein>
    <recommendedName>
        <fullName evidence="4">Lipase maturation factor</fullName>
    </recommendedName>
</protein>
<dbReference type="Proteomes" id="UP000008792">
    <property type="component" value="Unassembled WGS sequence"/>
</dbReference>
<dbReference type="PhylomeDB" id="B4LES8"/>
<keyword evidence="3" id="KW-1185">Reference proteome</keyword>
<dbReference type="AlphaFoldDB" id="B4LES8"/>
<dbReference type="OMA" id="HFCISNW"/>
<evidence type="ECO:0008006" key="4">
    <source>
        <dbReference type="Google" id="ProtNLM"/>
    </source>
</evidence>
<dbReference type="eggNOG" id="KOG2597">
    <property type="taxonomic scope" value="Eukaryota"/>
</dbReference>
<organism evidence="2 3">
    <name type="scientific">Drosophila virilis</name>
    <name type="common">Fruit fly</name>
    <dbReference type="NCBI Taxonomy" id="7244"/>
    <lineage>
        <taxon>Eukaryota</taxon>
        <taxon>Metazoa</taxon>
        <taxon>Ecdysozoa</taxon>
        <taxon>Arthropoda</taxon>
        <taxon>Hexapoda</taxon>
        <taxon>Insecta</taxon>
        <taxon>Pterygota</taxon>
        <taxon>Neoptera</taxon>
        <taxon>Endopterygota</taxon>
        <taxon>Diptera</taxon>
        <taxon>Brachycera</taxon>
        <taxon>Muscomorpha</taxon>
        <taxon>Ephydroidea</taxon>
        <taxon>Drosophilidae</taxon>
        <taxon>Drosophila</taxon>
    </lineage>
</organism>
<feature type="chain" id="PRO_5002813185" description="Lipase maturation factor" evidence="1">
    <location>
        <begin position="22"/>
        <end position="214"/>
    </location>
</feature>
<name>B4LES8_DROVI</name>
<dbReference type="STRING" id="7244.B4LES8"/>
<gene>
    <name evidence="2" type="primary">Dvir\GJ13662</name>
    <name evidence="2" type="ORF">Dvir_GJ13662</name>
</gene>
<evidence type="ECO:0000313" key="2">
    <source>
        <dbReference type="EMBL" id="EDW70185.1"/>
    </source>
</evidence>
<accession>B4LES8</accession>
<proteinExistence type="predicted"/>
<feature type="signal peptide" evidence="1">
    <location>
        <begin position="1"/>
        <end position="21"/>
    </location>
</feature>
<dbReference type="EMBL" id="CH940647">
    <property type="protein sequence ID" value="EDW70185.1"/>
    <property type="molecule type" value="Genomic_DNA"/>
</dbReference>
<evidence type="ECO:0000256" key="1">
    <source>
        <dbReference type="SAM" id="SignalP"/>
    </source>
</evidence>
<sequence length="214" mass="24970">MISKLSYVGLFLALTLVHICAHLKPTIEANASIKTINLQLTRKLNLYVGYEYHHTMLWQAVMNTALLLFGFWRCQREVDNAKIRYRLPDPNNNVRISAAAEVKLDWFRRRGKLPTSWQLFPMRHFAWFGAPWTLTLLFHEFCNYAQLNLVMRHFCTSLPEVLLLYVRLQMLYLQSLLTNIIGSYLLQFHGAVVTLTASHANYINYESNLFVGDE</sequence>